<dbReference type="InterPro" id="IPR044746">
    <property type="entry name" value="ABCC_6TM_D1"/>
</dbReference>
<dbReference type="Gene3D" id="3.40.50.300">
    <property type="entry name" value="P-loop containing nucleotide triphosphate hydrolases"/>
    <property type="match status" value="2"/>
</dbReference>
<evidence type="ECO:0000313" key="14">
    <source>
        <dbReference type="EMBL" id="KAK1485562.1"/>
    </source>
</evidence>
<dbReference type="GO" id="GO:0005886">
    <property type="term" value="C:plasma membrane"/>
    <property type="evidence" value="ECO:0007669"/>
    <property type="project" value="UniProtKB-SubCell"/>
</dbReference>
<feature type="domain" description="ABC transporter" evidence="12">
    <location>
        <begin position="1259"/>
        <end position="1503"/>
    </location>
</feature>
<feature type="transmembrane region" description="Helical" evidence="11">
    <location>
        <begin position="1017"/>
        <end position="1033"/>
    </location>
</feature>
<evidence type="ECO:0008006" key="16">
    <source>
        <dbReference type="Google" id="ProtNLM"/>
    </source>
</evidence>
<dbReference type="Pfam" id="PF00005">
    <property type="entry name" value="ABC_tran"/>
    <property type="match status" value="2"/>
</dbReference>
<keyword evidence="6" id="KW-0067">ATP-binding</keyword>
<dbReference type="GO" id="GO:0140359">
    <property type="term" value="F:ABC-type transporter activity"/>
    <property type="evidence" value="ECO:0007669"/>
    <property type="project" value="InterPro"/>
</dbReference>
<keyword evidence="2" id="KW-0813">Transport</keyword>
<feature type="transmembrane region" description="Helical" evidence="11">
    <location>
        <begin position="537"/>
        <end position="558"/>
    </location>
</feature>
<accession>A0AAI9VET6</accession>
<feature type="domain" description="ABC transmembrane type-1" evidence="13">
    <location>
        <begin position="943"/>
        <end position="1222"/>
    </location>
</feature>
<keyword evidence="8 11" id="KW-0472">Membrane</keyword>
<feature type="transmembrane region" description="Helical" evidence="11">
    <location>
        <begin position="1164"/>
        <end position="1187"/>
    </location>
</feature>
<dbReference type="InterPro" id="IPR003439">
    <property type="entry name" value="ABC_transporter-like_ATP-bd"/>
</dbReference>
<dbReference type="InterPro" id="IPR056227">
    <property type="entry name" value="TMD0_ABC"/>
</dbReference>
<evidence type="ECO:0000256" key="3">
    <source>
        <dbReference type="ARBA" id="ARBA00022475"/>
    </source>
</evidence>
<evidence type="ECO:0000256" key="8">
    <source>
        <dbReference type="ARBA" id="ARBA00023136"/>
    </source>
</evidence>
<dbReference type="PANTHER" id="PTHR24223">
    <property type="entry name" value="ATP-BINDING CASSETTE SUB-FAMILY C"/>
    <property type="match status" value="1"/>
</dbReference>
<dbReference type="Gene3D" id="1.20.1560.10">
    <property type="entry name" value="ABC transporter type 1, transmembrane domain"/>
    <property type="match status" value="2"/>
</dbReference>
<dbReference type="CDD" id="cd03250">
    <property type="entry name" value="ABCC_MRP_domain1"/>
    <property type="match status" value="1"/>
</dbReference>
<evidence type="ECO:0000256" key="4">
    <source>
        <dbReference type="ARBA" id="ARBA00022692"/>
    </source>
</evidence>
<evidence type="ECO:0000259" key="13">
    <source>
        <dbReference type="PROSITE" id="PS50929"/>
    </source>
</evidence>
<dbReference type="SMART" id="SM00382">
    <property type="entry name" value="AAA"/>
    <property type="match status" value="2"/>
</dbReference>
<dbReference type="EMBL" id="MPDP01000068">
    <property type="protein sequence ID" value="KAK1485562.1"/>
    <property type="molecule type" value="Genomic_DNA"/>
</dbReference>
<feature type="domain" description="ABC transmembrane type-1" evidence="13">
    <location>
        <begin position="294"/>
        <end position="569"/>
    </location>
</feature>
<name>A0AAI9VET6_9PEZI</name>
<feature type="transmembrane region" description="Helical" evidence="11">
    <location>
        <begin position="59"/>
        <end position="80"/>
    </location>
</feature>
<dbReference type="Pfam" id="PF00664">
    <property type="entry name" value="ABC_membrane"/>
    <property type="match status" value="2"/>
</dbReference>
<dbReference type="Proteomes" id="UP001239213">
    <property type="component" value="Unassembled WGS sequence"/>
</dbReference>
<evidence type="ECO:0000256" key="6">
    <source>
        <dbReference type="ARBA" id="ARBA00022840"/>
    </source>
</evidence>
<feature type="transmembrane region" description="Helical" evidence="11">
    <location>
        <begin position="939"/>
        <end position="958"/>
    </location>
</feature>
<evidence type="ECO:0000256" key="2">
    <source>
        <dbReference type="ARBA" id="ARBA00022448"/>
    </source>
</evidence>
<dbReference type="PROSITE" id="PS50929">
    <property type="entry name" value="ABC_TM1F"/>
    <property type="match status" value="2"/>
</dbReference>
<feature type="transmembrane region" description="Helical" evidence="11">
    <location>
        <begin position="504"/>
        <end position="531"/>
    </location>
</feature>
<keyword evidence="3" id="KW-1003">Cell membrane</keyword>
<feature type="transmembrane region" description="Helical" evidence="11">
    <location>
        <begin position="123"/>
        <end position="142"/>
    </location>
</feature>
<comment type="subcellular location">
    <subcellularLocation>
        <location evidence="1">Cell membrane</location>
        <topology evidence="1">Multi-pass membrane protein</topology>
    </subcellularLocation>
</comment>
<keyword evidence="5" id="KW-0547">Nucleotide-binding</keyword>
<reference evidence="14" key="1">
    <citation type="submission" date="2016-11" db="EMBL/GenBank/DDBJ databases">
        <title>The genome sequence of Colletotrichum cuscutae.</title>
        <authorList>
            <person name="Baroncelli R."/>
        </authorList>
    </citation>
    <scope>NUCLEOTIDE SEQUENCE</scope>
    <source>
        <strain evidence="14">IMI 304802</strain>
    </source>
</reference>
<evidence type="ECO:0000256" key="1">
    <source>
        <dbReference type="ARBA" id="ARBA00004651"/>
    </source>
</evidence>
<keyword evidence="9" id="KW-0325">Glycoprotein</keyword>
<feature type="transmembrane region" description="Helical" evidence="11">
    <location>
        <begin position="1072"/>
        <end position="1095"/>
    </location>
</feature>
<dbReference type="Pfam" id="PF24357">
    <property type="entry name" value="TMD0_ABC"/>
    <property type="match status" value="1"/>
</dbReference>
<dbReference type="PROSITE" id="PS00211">
    <property type="entry name" value="ABC_TRANSPORTER_1"/>
    <property type="match status" value="2"/>
</dbReference>
<dbReference type="SUPFAM" id="SSF52540">
    <property type="entry name" value="P-loop containing nucleoside triphosphate hydrolases"/>
    <property type="match status" value="2"/>
</dbReference>
<feature type="transmembrane region" description="Helical" evidence="11">
    <location>
        <begin position="148"/>
        <end position="167"/>
    </location>
</feature>
<feature type="compositionally biased region" description="Basic and acidic residues" evidence="10">
    <location>
        <begin position="897"/>
        <end position="909"/>
    </location>
</feature>
<feature type="transmembrane region" description="Helical" evidence="11">
    <location>
        <begin position="325"/>
        <end position="347"/>
    </location>
</feature>
<dbReference type="SUPFAM" id="SSF90123">
    <property type="entry name" value="ABC transporter transmembrane region"/>
    <property type="match status" value="2"/>
</dbReference>
<feature type="region of interest" description="Disordered" evidence="10">
    <location>
        <begin position="881"/>
        <end position="920"/>
    </location>
</feature>
<proteinExistence type="predicted"/>
<keyword evidence="7 11" id="KW-1133">Transmembrane helix</keyword>
<dbReference type="CDD" id="cd18579">
    <property type="entry name" value="ABC_6TM_ABCC_D1"/>
    <property type="match status" value="1"/>
</dbReference>
<dbReference type="InterPro" id="IPR027417">
    <property type="entry name" value="P-loop_NTPase"/>
</dbReference>
<comment type="caution">
    <text evidence="14">The sequence shown here is derived from an EMBL/GenBank/DDBJ whole genome shotgun (WGS) entry which is preliminary data.</text>
</comment>
<keyword evidence="4 11" id="KW-0812">Transmembrane</keyword>
<gene>
    <name evidence="14" type="ORF">CCUS01_03702</name>
</gene>
<dbReference type="InterPro" id="IPR050173">
    <property type="entry name" value="ABC_transporter_C-like"/>
</dbReference>
<dbReference type="GO" id="GO:0016887">
    <property type="term" value="F:ATP hydrolysis activity"/>
    <property type="evidence" value="ECO:0007669"/>
    <property type="project" value="InterPro"/>
</dbReference>
<keyword evidence="15" id="KW-1185">Reference proteome</keyword>
<dbReference type="FunFam" id="1.20.1560.10:FF:000066">
    <property type="entry name" value="ABC multidrug transporter (Eurofung)"/>
    <property type="match status" value="1"/>
</dbReference>
<evidence type="ECO:0000256" key="7">
    <source>
        <dbReference type="ARBA" id="ARBA00022989"/>
    </source>
</evidence>
<dbReference type="GO" id="GO:0005524">
    <property type="term" value="F:ATP binding"/>
    <property type="evidence" value="ECO:0007669"/>
    <property type="project" value="UniProtKB-KW"/>
</dbReference>
<feature type="transmembrane region" description="Helical" evidence="11">
    <location>
        <begin position="280"/>
        <end position="305"/>
    </location>
</feature>
<feature type="transmembrane region" description="Helical" evidence="11">
    <location>
        <begin position="978"/>
        <end position="1005"/>
    </location>
</feature>
<protein>
    <recommendedName>
        <fullName evidence="16">ABC transporter</fullName>
    </recommendedName>
</protein>
<dbReference type="InterPro" id="IPR036640">
    <property type="entry name" value="ABC1_TM_sf"/>
</dbReference>
<feature type="domain" description="ABC transporter" evidence="12">
    <location>
        <begin position="656"/>
        <end position="882"/>
    </location>
</feature>
<feature type="transmembrane region" description="Helical" evidence="11">
    <location>
        <begin position="92"/>
        <end position="111"/>
    </location>
</feature>
<evidence type="ECO:0000259" key="12">
    <source>
        <dbReference type="PROSITE" id="PS50893"/>
    </source>
</evidence>
<organism evidence="14 15">
    <name type="scientific">Colletotrichum cuscutae</name>
    <dbReference type="NCBI Taxonomy" id="1209917"/>
    <lineage>
        <taxon>Eukaryota</taxon>
        <taxon>Fungi</taxon>
        <taxon>Dikarya</taxon>
        <taxon>Ascomycota</taxon>
        <taxon>Pezizomycotina</taxon>
        <taxon>Sordariomycetes</taxon>
        <taxon>Hypocreomycetidae</taxon>
        <taxon>Glomerellales</taxon>
        <taxon>Glomerellaceae</taxon>
        <taxon>Colletotrichum</taxon>
        <taxon>Colletotrichum acutatum species complex</taxon>
    </lineage>
</organism>
<evidence type="ECO:0000256" key="11">
    <source>
        <dbReference type="SAM" id="Phobius"/>
    </source>
</evidence>
<feature type="transmembrane region" description="Helical" evidence="11">
    <location>
        <begin position="26"/>
        <end position="47"/>
    </location>
</feature>
<evidence type="ECO:0000256" key="10">
    <source>
        <dbReference type="SAM" id="MobiDB-lite"/>
    </source>
</evidence>
<dbReference type="InterPro" id="IPR011527">
    <property type="entry name" value="ABC1_TM_dom"/>
</dbReference>
<dbReference type="CDD" id="cd18580">
    <property type="entry name" value="ABC_6TM_ABCC_D2"/>
    <property type="match status" value="1"/>
</dbReference>
<dbReference type="InterPro" id="IPR044726">
    <property type="entry name" value="ABCC_6TM_D2"/>
</dbReference>
<dbReference type="InterPro" id="IPR017871">
    <property type="entry name" value="ABC_transporter-like_CS"/>
</dbReference>
<dbReference type="FunFam" id="1.20.1560.10:FF:000055">
    <property type="entry name" value="ABC multidrug transporter (Eurofung)"/>
    <property type="match status" value="1"/>
</dbReference>
<sequence length="1511" mass="165722">MSGGDDYFGPQVRGYFDFTVLFEQSILSILPSALFILLVPVRISSLLRNGIRVRSGKLLWLKLSAVTAFLCLQIALITLWSLPTAPKTKNSVAESAIALIEAIAIGVLSYTEHKRSVRPSLLLGGYLVLTIILDTAHARTLWIRDGLTPIACVFTASLAVKAVMLALEETPKRAYLPDSEKDVAVECTTGVVSRSLFWWLNGLFFQGFRLLIGLEDLGPIDPKFDSTVLLGRLGRVWSRGKSDTCLSAVQGREKGKKLKLITEHLAAKNSKWSLIRSVFWAYRTTFLAAVLPRLLFAGFIFSQPFLVNQIVNFVGSPRTEDSRNVAGGLVGATALIYCGIAVSRCWYQHMTFQLVTLFRGGLISLIFKKTLSLDASMIKDLAPVTLMSVDIEAIAASMTFIHDVWAAAIELPVGVYLLYRQVGPPCFLLLIPGLVCTAVTSKLSTLMAPARVAWNQGVQKRVSITSSMLTQIKGIKMMGLTDHFSDIIQKLRVSELKLSTKFRILVTVLSIIGGVAQQFTPIVIIAAAVFWTRAEQGLTIAEAFTALSIIVLVSQPLMKLISSIMQLMGAIGCFTRIQDFLLLDEIVDQRQIITGSSKVSQDSDRALPSSMRGGSDLQPLTPQAIQLANDNEIELVSLRRTDRSSVASGDTNKPVVIMEDATLVLKDGTEMMKNVSLTLRQATISMLVGRVGCGKSSLLKAILGETGISTGSITLHTLSVAFCNQSAWLRNVSIKDNVIGQAPFDQAWFSAVVHACTLDEDIALFSEAEDTIVGTGGVALSGGQKQRVALARAVYSRRKLLLLDDVFSGLDNSTSKAVFRRLLGPDGLLRQAGMTVLLATNHVNFLRSADYITMIQDGTILHNQVSFDSLPRSAWGHLVEEETKGKDPGEDDESTEDLVKDSKPTRADRPVAVAPGGTEAELTRQTGDTECYRMYLNSIGWPILIVFLILNILFVAFTKMPQIWLRIWTEHGTNDRPAMHFGIYVMFGLLCILLNGASLGFWMLLAIPRSANHLHQTLLQAALAAPLYFFTTTDSGVTLNRFSQDIALIDHRLPVSAWTAMYSFLTVLAETAIIATGSSYIAALIPPSFLALYLLQKYYLRTSRQLRHIDLEAKSPLFTHFSEVLVGLPTIRAFAWSPAMLRENHALLDASQRPYYLFFCVQRWLNVVLDLFIAGMAVVLVAFALYFTNATTMGAIGLAMVNIINFNQTLSDFIEMWTMLETSLGAIARLKYFVRYTPREDRDGETDEMPPAWPGGGKIEIENVTAAYRQVLHREAFIRNVSLTIQPGQRVGICGRSGSGKSSLLLTLLRLLDLKSEEGGGDLKIASHSLLTLPRSTIRTSLTTLPQDPVLLPGSVRENLDPGGHTPDADLISALRKMKGWEPIEARGGLDAEMSATGLSAGQKQLFCLARALLRMQTRGGGIVLLDEATSNVDHATDEEVRKVLGEEFEEAGVTVVEVAHRLEAIVGYDVVVVMHESRAVEVESAIPDPGPEIVNSWLNSDDRCYPGEKQ</sequence>
<dbReference type="PANTHER" id="PTHR24223:SF399">
    <property type="entry name" value="ABC TRANSPORTER ATNG"/>
    <property type="match status" value="1"/>
</dbReference>
<evidence type="ECO:0000313" key="15">
    <source>
        <dbReference type="Proteomes" id="UP001239213"/>
    </source>
</evidence>
<dbReference type="InterPro" id="IPR003593">
    <property type="entry name" value="AAA+_ATPase"/>
</dbReference>
<evidence type="ECO:0000256" key="9">
    <source>
        <dbReference type="ARBA" id="ARBA00023180"/>
    </source>
</evidence>
<dbReference type="PROSITE" id="PS50893">
    <property type="entry name" value="ABC_TRANSPORTER_2"/>
    <property type="match status" value="2"/>
</dbReference>
<evidence type="ECO:0000256" key="5">
    <source>
        <dbReference type="ARBA" id="ARBA00022741"/>
    </source>
</evidence>